<protein>
    <submittedName>
        <fullName evidence="1">Uncharacterized protein (TIGR02118 family)</fullName>
    </submittedName>
</protein>
<gene>
    <name evidence="1" type="ORF">GGR43_001581</name>
</gene>
<dbReference type="GO" id="GO:0016491">
    <property type="term" value="F:oxidoreductase activity"/>
    <property type="evidence" value="ECO:0007669"/>
    <property type="project" value="InterPro"/>
</dbReference>
<dbReference type="InterPro" id="IPR011008">
    <property type="entry name" value="Dimeric_a/b-barrel"/>
</dbReference>
<sequence length="208" mass="22071">MKTVLLVHSPDAAFLAGLPALLRDRPWAEHASRIAVQLPVAPPAVSAAAPPCDAVIEIWSEEPVAALVAADAALAGAWLDIRISDEVVGKHGSGAPPPGVTPGLSQLSFIEAIASLPRAEAERHWSEHIPLANAVHVGMERYVQDRLSPAWEGSAPWFGIAHLHFPDEAALRDGLFRSQEDIDLIVADVAEFVASHATITAIEHVVKG</sequence>
<keyword evidence="2" id="KW-1185">Reference proteome</keyword>
<dbReference type="InterPro" id="IPR009799">
    <property type="entry name" value="EthD_dom"/>
</dbReference>
<organism evidence="1 2">
    <name type="scientific">Sphingobium jiangsuense</name>
    <dbReference type="NCBI Taxonomy" id="870476"/>
    <lineage>
        <taxon>Bacteria</taxon>
        <taxon>Pseudomonadati</taxon>
        <taxon>Pseudomonadota</taxon>
        <taxon>Alphaproteobacteria</taxon>
        <taxon>Sphingomonadales</taxon>
        <taxon>Sphingomonadaceae</taxon>
        <taxon>Sphingobium</taxon>
    </lineage>
</organism>
<proteinExistence type="predicted"/>
<dbReference type="AlphaFoldDB" id="A0A7W6BIV3"/>
<reference evidence="1 2" key="1">
    <citation type="submission" date="2020-08" db="EMBL/GenBank/DDBJ databases">
        <title>Genomic Encyclopedia of Type Strains, Phase IV (KMG-IV): sequencing the most valuable type-strain genomes for metagenomic binning, comparative biology and taxonomic classification.</title>
        <authorList>
            <person name="Goeker M."/>
        </authorList>
    </citation>
    <scope>NUCLEOTIDE SEQUENCE [LARGE SCALE GENOMIC DNA]</scope>
    <source>
        <strain evidence="1 2">DSM 26189</strain>
    </source>
</reference>
<dbReference type="RefSeq" id="WP_188071407.1">
    <property type="nucleotide sequence ID" value="NZ_BSPS01000001.1"/>
</dbReference>
<name>A0A7W6BIV3_9SPHN</name>
<dbReference type="Gene3D" id="3.30.70.100">
    <property type="match status" value="1"/>
</dbReference>
<evidence type="ECO:0000313" key="2">
    <source>
        <dbReference type="Proteomes" id="UP000571950"/>
    </source>
</evidence>
<comment type="caution">
    <text evidence="1">The sequence shown here is derived from an EMBL/GenBank/DDBJ whole genome shotgun (WGS) entry which is preliminary data.</text>
</comment>
<dbReference type="NCBIfam" id="TIGR02118">
    <property type="entry name" value="EthD family reductase"/>
    <property type="match status" value="1"/>
</dbReference>
<dbReference type="SUPFAM" id="SSF54909">
    <property type="entry name" value="Dimeric alpha+beta barrel"/>
    <property type="match status" value="1"/>
</dbReference>
<evidence type="ECO:0000313" key="1">
    <source>
        <dbReference type="EMBL" id="MBB3925866.1"/>
    </source>
</evidence>
<dbReference type="Proteomes" id="UP000571950">
    <property type="component" value="Unassembled WGS sequence"/>
</dbReference>
<accession>A0A7W6BIV3</accession>
<dbReference type="EMBL" id="JACIDT010000004">
    <property type="protein sequence ID" value="MBB3925866.1"/>
    <property type="molecule type" value="Genomic_DNA"/>
</dbReference>